<dbReference type="EMBL" id="VSSQ01001969">
    <property type="protein sequence ID" value="MPM12417.1"/>
    <property type="molecule type" value="Genomic_DNA"/>
</dbReference>
<gene>
    <name evidence="2" type="ORF">SDC9_58770</name>
</gene>
<dbReference type="InterPro" id="IPR043519">
    <property type="entry name" value="NT_sf"/>
</dbReference>
<comment type="caution">
    <text evidence="2">The sequence shown here is derived from an EMBL/GenBank/DDBJ whole genome shotgun (WGS) entry which is preliminary data.</text>
</comment>
<sequence length="139" mass="16790">MKLLNDLKLNKIDNLISLAVFGSYGTKYWREGNSDIDILVLMIKRYDIMDEINLEEIILPILKKFFNYENIHLTFLNMSDYDNRLAKQYLDSKNKLIIDEFKEIDFRLYVNKYLRENEWLIRKTREDSKLLEDINGSRL</sequence>
<evidence type="ECO:0000313" key="2">
    <source>
        <dbReference type="EMBL" id="MPM12417.1"/>
    </source>
</evidence>
<dbReference type="InterPro" id="IPR002934">
    <property type="entry name" value="Polymerase_NTP_transf_dom"/>
</dbReference>
<dbReference type="AlphaFoldDB" id="A0A644X919"/>
<protein>
    <recommendedName>
        <fullName evidence="1">Polymerase nucleotidyl transferase domain-containing protein</fullName>
    </recommendedName>
</protein>
<name>A0A644X919_9ZZZZ</name>
<feature type="domain" description="Polymerase nucleotidyl transferase" evidence="1">
    <location>
        <begin position="11"/>
        <end position="85"/>
    </location>
</feature>
<organism evidence="2">
    <name type="scientific">bioreactor metagenome</name>
    <dbReference type="NCBI Taxonomy" id="1076179"/>
    <lineage>
        <taxon>unclassified sequences</taxon>
        <taxon>metagenomes</taxon>
        <taxon>ecological metagenomes</taxon>
    </lineage>
</organism>
<dbReference type="Pfam" id="PF01909">
    <property type="entry name" value="NTP_transf_2"/>
    <property type="match status" value="1"/>
</dbReference>
<evidence type="ECO:0000259" key="1">
    <source>
        <dbReference type="Pfam" id="PF01909"/>
    </source>
</evidence>
<dbReference type="Gene3D" id="3.30.460.10">
    <property type="entry name" value="Beta Polymerase, domain 2"/>
    <property type="match status" value="1"/>
</dbReference>
<dbReference type="SUPFAM" id="SSF81301">
    <property type="entry name" value="Nucleotidyltransferase"/>
    <property type="match status" value="1"/>
</dbReference>
<accession>A0A644X919</accession>
<reference evidence="2" key="1">
    <citation type="submission" date="2019-08" db="EMBL/GenBank/DDBJ databases">
        <authorList>
            <person name="Kucharzyk K."/>
            <person name="Murdoch R.W."/>
            <person name="Higgins S."/>
            <person name="Loffler F."/>
        </authorList>
    </citation>
    <scope>NUCLEOTIDE SEQUENCE</scope>
</reference>
<dbReference type="GO" id="GO:0016779">
    <property type="term" value="F:nucleotidyltransferase activity"/>
    <property type="evidence" value="ECO:0007669"/>
    <property type="project" value="InterPro"/>
</dbReference>
<proteinExistence type="predicted"/>